<evidence type="ECO:0000256" key="5">
    <source>
        <dbReference type="ARBA" id="ARBA00022840"/>
    </source>
</evidence>
<dbReference type="GO" id="GO:0005930">
    <property type="term" value="C:axoneme"/>
    <property type="evidence" value="ECO:0007669"/>
    <property type="project" value="UniProtKB-SubCell"/>
</dbReference>
<keyword evidence="3" id="KW-0493">Microtubule</keyword>
<dbReference type="Gene3D" id="1.20.920.20">
    <property type="match status" value="1"/>
</dbReference>
<dbReference type="Gene3D" id="1.10.8.720">
    <property type="entry name" value="Region D6 of dynein motor"/>
    <property type="match status" value="1"/>
</dbReference>
<dbReference type="Pfam" id="PF17852">
    <property type="entry name" value="Dynein_AAA_lid"/>
    <property type="match status" value="1"/>
</dbReference>
<feature type="coiled-coil region" evidence="12">
    <location>
        <begin position="1199"/>
        <end position="1226"/>
    </location>
</feature>
<evidence type="ECO:0000256" key="6">
    <source>
        <dbReference type="ARBA" id="ARBA00023017"/>
    </source>
</evidence>
<evidence type="ECO:0000256" key="12">
    <source>
        <dbReference type="SAM" id="Coils"/>
    </source>
</evidence>
<dbReference type="GO" id="GO:0005524">
    <property type="term" value="F:ATP binding"/>
    <property type="evidence" value="ECO:0007669"/>
    <property type="project" value="UniProtKB-KW"/>
</dbReference>
<dbReference type="Gene3D" id="1.20.1270.280">
    <property type="match status" value="1"/>
</dbReference>
<protein>
    <recommendedName>
        <fullName evidence="13">AAA+ ATPase domain-containing protein</fullName>
    </recommendedName>
</protein>
<feature type="domain" description="AAA+ ATPase" evidence="13">
    <location>
        <begin position="599"/>
        <end position="756"/>
    </location>
</feature>
<dbReference type="Gene3D" id="1.10.472.130">
    <property type="match status" value="1"/>
</dbReference>
<dbReference type="FunFam" id="1.10.8.1220:FF:000001">
    <property type="entry name" value="Dynein axonemal heavy chain 5"/>
    <property type="match status" value="1"/>
</dbReference>
<dbReference type="InterPro" id="IPR042219">
    <property type="entry name" value="AAA_lid_11_sf"/>
</dbReference>
<dbReference type="InterPro" id="IPR041228">
    <property type="entry name" value="Dynein_C"/>
</dbReference>
<dbReference type="SMART" id="SM00382">
    <property type="entry name" value="AAA"/>
    <property type="match status" value="2"/>
</dbReference>
<name>F0YMC7_AURAN</name>
<dbReference type="GO" id="GO:0007018">
    <property type="term" value="P:microtubule-based movement"/>
    <property type="evidence" value="ECO:0007669"/>
    <property type="project" value="InterPro"/>
</dbReference>
<dbReference type="KEGG" id="aaf:AURANDRAFT_72661"/>
<evidence type="ECO:0000256" key="8">
    <source>
        <dbReference type="ARBA" id="ARBA00023069"/>
    </source>
</evidence>
<keyword evidence="10" id="KW-0206">Cytoskeleton</keyword>
<keyword evidence="15" id="KW-1185">Reference proteome</keyword>
<dbReference type="GO" id="GO:0030286">
    <property type="term" value="C:dynein complex"/>
    <property type="evidence" value="ECO:0007669"/>
    <property type="project" value="UniProtKB-KW"/>
</dbReference>
<dbReference type="InterPro" id="IPR004273">
    <property type="entry name" value="Dynein_heavy_D6_P-loop"/>
</dbReference>
<keyword evidence="5" id="KW-0067">ATP-binding</keyword>
<keyword evidence="2" id="KW-0963">Cytoplasm</keyword>
<dbReference type="Gene3D" id="3.40.50.300">
    <property type="entry name" value="P-loop containing nucleotide triphosphate hydrolases"/>
    <property type="match status" value="4"/>
</dbReference>
<dbReference type="InterPro" id="IPR043160">
    <property type="entry name" value="Dynein_C_barrel"/>
</dbReference>
<dbReference type="GO" id="GO:0005874">
    <property type="term" value="C:microtubule"/>
    <property type="evidence" value="ECO:0007669"/>
    <property type="project" value="UniProtKB-KW"/>
</dbReference>
<dbReference type="GeneID" id="20228811"/>
<dbReference type="Pfam" id="PF12781">
    <property type="entry name" value="AAA_9"/>
    <property type="match status" value="2"/>
</dbReference>
<dbReference type="SUPFAM" id="SSF52540">
    <property type="entry name" value="P-loop containing nucleoside triphosphate hydrolases"/>
    <property type="match status" value="2"/>
</dbReference>
<evidence type="ECO:0000313" key="15">
    <source>
        <dbReference type="Proteomes" id="UP000002729"/>
    </source>
</evidence>
<dbReference type="Pfam" id="PF12775">
    <property type="entry name" value="AAA_7"/>
    <property type="match status" value="1"/>
</dbReference>
<evidence type="ECO:0000256" key="3">
    <source>
        <dbReference type="ARBA" id="ARBA00022701"/>
    </source>
</evidence>
<evidence type="ECO:0000256" key="10">
    <source>
        <dbReference type="ARBA" id="ARBA00023212"/>
    </source>
</evidence>
<dbReference type="Pfam" id="PF18199">
    <property type="entry name" value="Dynein_C"/>
    <property type="match status" value="1"/>
</dbReference>
<dbReference type="GO" id="GO:0008569">
    <property type="term" value="F:minus-end-directed microtubule motor activity"/>
    <property type="evidence" value="ECO:0007669"/>
    <property type="project" value="InterPro"/>
</dbReference>
<comment type="subcellular location">
    <subcellularLocation>
        <location evidence="1">Cytoplasm</location>
        <location evidence="1">Cytoskeleton</location>
        <location evidence="1">Cilium axoneme</location>
    </subcellularLocation>
</comment>
<keyword evidence="4" id="KW-0547">Nucleotide-binding</keyword>
<keyword evidence="6" id="KW-0243">Dynein</keyword>
<dbReference type="InterPro" id="IPR041466">
    <property type="entry name" value="Dynein_AAA5_ext"/>
</dbReference>
<dbReference type="InterPro" id="IPR003593">
    <property type="entry name" value="AAA+_ATPase"/>
</dbReference>
<dbReference type="OMA" id="MNIASIW"/>
<keyword evidence="8" id="KW-0969">Cilium</keyword>
<dbReference type="InterPro" id="IPR054354">
    <property type="entry name" value="DYNC2H1-like_lid"/>
</dbReference>
<dbReference type="Pfam" id="PF18198">
    <property type="entry name" value="AAA_lid_11"/>
    <property type="match status" value="1"/>
</dbReference>
<dbReference type="PANTHER" id="PTHR22878">
    <property type="entry name" value="DYNEIN HEAVY CHAIN 6, AXONEMAL-LIKE-RELATED"/>
    <property type="match status" value="1"/>
</dbReference>
<dbReference type="eggNOG" id="KOG3595">
    <property type="taxonomic scope" value="Eukaryota"/>
</dbReference>
<dbReference type="Gene3D" id="1.10.8.1220">
    <property type="match status" value="1"/>
</dbReference>
<evidence type="ECO:0000256" key="11">
    <source>
        <dbReference type="ARBA" id="ARBA00023273"/>
    </source>
</evidence>
<dbReference type="FunFam" id="3.40.50.300:FF:000153">
    <property type="entry name" value="Dynein axonemal heavy chain 1"/>
    <property type="match status" value="1"/>
</dbReference>
<dbReference type="InterPro" id="IPR041658">
    <property type="entry name" value="AAA_lid_11"/>
</dbReference>
<dbReference type="InterPro" id="IPR026983">
    <property type="entry name" value="DHC"/>
</dbReference>
<keyword evidence="9" id="KW-0505">Motor protein</keyword>
<evidence type="ECO:0000259" key="13">
    <source>
        <dbReference type="SMART" id="SM00382"/>
    </source>
</evidence>
<feature type="coiled-coil region" evidence="12">
    <location>
        <begin position="1380"/>
        <end position="1445"/>
    </location>
</feature>
<dbReference type="InterPro" id="IPR024743">
    <property type="entry name" value="Dynein_HC_stalk"/>
</dbReference>
<dbReference type="GO" id="GO:0045505">
    <property type="term" value="F:dynein intermediate chain binding"/>
    <property type="evidence" value="ECO:0007669"/>
    <property type="project" value="InterPro"/>
</dbReference>
<reference evidence="14 15" key="1">
    <citation type="journal article" date="2011" name="Proc. Natl. Acad. Sci. U.S.A.">
        <title>Niche of harmful alga Aureococcus anophagefferens revealed through ecogenomics.</title>
        <authorList>
            <person name="Gobler C.J."/>
            <person name="Berry D.L."/>
            <person name="Dyhrman S.T."/>
            <person name="Wilhelm S.W."/>
            <person name="Salamov A."/>
            <person name="Lobanov A.V."/>
            <person name="Zhang Y."/>
            <person name="Collier J.L."/>
            <person name="Wurch L.L."/>
            <person name="Kustka A.B."/>
            <person name="Dill B.D."/>
            <person name="Shah M."/>
            <person name="VerBerkmoes N.C."/>
            <person name="Kuo A."/>
            <person name="Terry A."/>
            <person name="Pangilinan J."/>
            <person name="Lindquist E.A."/>
            <person name="Lucas S."/>
            <person name="Paulsen I.T."/>
            <person name="Hattenrath-Lehmann T.K."/>
            <person name="Talmage S.C."/>
            <person name="Walker E.A."/>
            <person name="Koch F."/>
            <person name="Burson A.M."/>
            <person name="Marcoval M.A."/>
            <person name="Tang Y.Z."/>
            <person name="Lecleir G.R."/>
            <person name="Coyne K.J."/>
            <person name="Berg G.M."/>
            <person name="Bertrand E.M."/>
            <person name="Saito M.A."/>
            <person name="Gladyshev V.N."/>
            <person name="Grigoriev I.V."/>
        </authorList>
    </citation>
    <scope>NUCLEOTIDE SEQUENCE [LARGE SCALE GENOMIC DNA]</scope>
    <source>
        <strain evidence="15">CCMP 1984</strain>
    </source>
</reference>
<evidence type="ECO:0000256" key="4">
    <source>
        <dbReference type="ARBA" id="ARBA00022741"/>
    </source>
</evidence>
<accession>F0YMC7</accession>
<dbReference type="InterPro" id="IPR035706">
    <property type="entry name" value="AAA_9"/>
</dbReference>
<evidence type="ECO:0000256" key="9">
    <source>
        <dbReference type="ARBA" id="ARBA00023175"/>
    </source>
</evidence>
<evidence type="ECO:0000256" key="2">
    <source>
        <dbReference type="ARBA" id="ARBA00022490"/>
    </source>
</evidence>
<gene>
    <name evidence="14" type="ORF">AURANDRAFT_72661</name>
</gene>
<dbReference type="FunFam" id="3.40.50.300:FF:002141">
    <property type="entry name" value="Dynein heavy chain"/>
    <property type="match status" value="1"/>
</dbReference>
<proteinExistence type="predicted"/>
<keyword evidence="7 12" id="KW-0175">Coiled coil</keyword>
<dbReference type="FunFam" id="1.20.920.20:FF:000001">
    <property type="entry name" value="dynein heavy chain 2, axonemal"/>
    <property type="match status" value="1"/>
</dbReference>
<evidence type="ECO:0000256" key="7">
    <source>
        <dbReference type="ARBA" id="ARBA00023054"/>
    </source>
</evidence>
<dbReference type="Proteomes" id="UP000002729">
    <property type="component" value="Unassembled WGS sequence"/>
</dbReference>
<evidence type="ECO:0000256" key="1">
    <source>
        <dbReference type="ARBA" id="ARBA00004430"/>
    </source>
</evidence>
<dbReference type="OrthoDB" id="424310at2759"/>
<keyword evidence="11" id="KW-0966">Cell projection</keyword>
<dbReference type="Gene3D" id="6.10.140.1060">
    <property type="match status" value="1"/>
</dbReference>
<evidence type="ECO:0000313" key="14">
    <source>
        <dbReference type="EMBL" id="EGB03737.1"/>
    </source>
</evidence>
<dbReference type="Pfam" id="PF03028">
    <property type="entry name" value="Dynein_heavy"/>
    <property type="match status" value="1"/>
</dbReference>
<dbReference type="RefSeq" id="XP_009041592.1">
    <property type="nucleotide sequence ID" value="XM_009043344.1"/>
</dbReference>
<dbReference type="Pfam" id="PF12777">
    <property type="entry name" value="MT"/>
    <property type="match status" value="1"/>
</dbReference>
<dbReference type="GO" id="GO:0051959">
    <property type="term" value="F:dynein light intermediate chain binding"/>
    <property type="evidence" value="ECO:0007669"/>
    <property type="project" value="InterPro"/>
</dbReference>
<dbReference type="InterPro" id="IPR027417">
    <property type="entry name" value="P-loop_NTPase"/>
</dbReference>
<dbReference type="Gene3D" id="1.20.920.30">
    <property type="match status" value="1"/>
</dbReference>
<dbReference type="Pfam" id="PF12780">
    <property type="entry name" value="AAA_8"/>
    <property type="match status" value="1"/>
</dbReference>
<dbReference type="FunFam" id="3.10.490.20:FF:000008">
    <property type="entry name" value="dynein heavy chain 2, axonemal"/>
    <property type="match status" value="1"/>
</dbReference>
<dbReference type="EMBL" id="GL833163">
    <property type="protein sequence ID" value="EGB03737.1"/>
    <property type="molecule type" value="Genomic_DNA"/>
</dbReference>
<feature type="coiled-coil region" evidence="12">
    <location>
        <begin position="1068"/>
        <end position="1130"/>
    </location>
</feature>
<sequence length="2281" mass="256721">MWIESMNSVMDDNKILTLINGDRIPLTSSMSLFFEVEDLRVASPATVSRAGMIFVDQSEMGFGSFVESWLDRVFGSQVEIRNFQHGLYEKYVPKILDFKGANCEEPVATSDFNAVMSLTQLYETLHTKENGLDTAMNMQAYSALAEKWFAFAVTWSLMAAVDEIGRKKLDVHLRDIEAQFPPTHTVYDYYCDPKKGDFELWDSTLTAWRPRKGDPFFKMIVPTTDTVRNSFLFSTVVSSRRNLLVVGSTGVGKTVQVASLLSSLPKANSSLTINFSATTKSSTLQGIVEGAMEKRSKDKLGPTGGKQLVVFIDDFNMPQKTSAESPFQPPLELLRLWMDYGGWYDRSKCAWRFVLDTQLISAMAPPSGGRAVICNRTQARFHLVNATAPDDAQLTRIFESILTPKLQEFDNEIKPMGRPLALATIALYQTPLPVIKLSVVTQSLYFQLESPGDVAKVVQGTLQAERQRFDTSQSILRLWAHECMRVFADRFLQDSADDMGRFIDILGTKMRDNFEDAEWSSVMGDVDDERYGPIICSFMDEGAETLSYEEVSDFAQLKQRCEDKLEDYNLEPKLINMNLVLFKDAVRHVCRIHRVLMMPRGNTMLVGVGGSGRQSLARLASYIADIGVFTIEITKQYRLAEWHEDIKSLFETTGLLNKSTTFLFNDTQLKEQGFLEDINNILNSGEIPNLYGKDELPGIYDGVRKRAVDAGSEGTPDELWSFFVECIRSNLHLVLAMSPVGSALRTRCRFYPGLINNTTINWFHRWPADALSAVGTAFLVDMSLDSDEMRVKISSIFSIVHISAQDSSDQMLVELKRHNYITPTHFLELVKGYRLILMEKRAELGNARDKLANGLAKLVEARDGVQVMSVELEKKKVVCAQSQKDCENLLVEIVSERRVADEQRKQVEADSERIGPSQSKEEIECKAIADDAEAELNVALPALQKAMTEVEKLDKGAISEVKAYKSPPKQVETVLAAVMILFSKQTDWNTAKKVLGEANFLQSVKSYDKDNVSTAIMKKIKGYVSHADFKPEAVGAVSKAAGALCTWVHAIYIYANVAKEVAPKRARLKGAQESLAGKQASLKKAQEELAEVTAKVNRLKQKYDDSVGEKNRLRAEADQMQLLLDRADKLVKGLAGENERWQISIGQFQGEITRCLGNSLVAAAFLSYAGPFDTLYRSRLVSCRGNGTYKDSRQMTSALKTEQGQANKWVRRMEEAELRIVDLKSKDMLREIENGIVYGMPVLLQDVLEELDPALEPVLAKALIKVGNREVLRLGDKELDYNQEYPSVRSQPFALSLARCQGTSTKEWGGGRTEGVQAVYYDKAGKSVLNRHYTPEVSTKTTIINFAVKQQGLESQLLGIVVQKEQPALERQKSDLTLRVAAGKKKLVDLEDEILRLLSETEGSLLDNESLVDTLQQSKVTSDEVSRQLKEAEETEVRIDAKREEFRPAAIRSSIAYFVLDDMSRVDPMYQFSLDAYVDLFNQSMDASRSNAKNVGGADRCKQINAWHTLAVYQYTCRGLFEQHKLLFALQLCLRIMTSENKIPKQEFDFFCHGGVVVDRSEQRPNPCPEWIDAGTWDNITELDNIPAFMGIASAFEQGHRDWRAWFTSSKPEETPLPGDWENKVTELQRMCIIRALRLDRVLFGATRFVSLNLGPQFADPPPFDLRAVYESSTHRTPLVFVLSPGVDPTAQVNGLARELGIRIDICALGQGQAPVAMNLITAGLKEGSWVFLANCHLMLSWMPELEKRISEYCALTEDSPNAPHWDFRLWLSASPSPNFPIAILQRGIKMTTEPPRGLRANMTQLYNLVSDEQFARCQQRFKYKRLLFSLCWFHAILLERRKFKSLGFNVPYEFNESDFSICHDLIIVFLDEYADRTPFLDMASAVLRVRFLSDLHLHQKCTYPSLHGLLAPQQQDSPYLIPNDGDLLSCKEAIKNFPQSDAALAFGQHANADISSQIEDSNRLLETIVSLQPKTVVEGAETNECKILRSCRSMQEQVPPIFELKAVRKTMDPRADPEPMKTVIGRSRLQHVLYQEVDRYNNLLLMLHHSLKDLELGVQGLVVVTPELEDVMEALLEFKAGFLVASAFIVPGAWSKCYPSLKPLSSWIRDLVSRVDALQRWIDEALPRCFWLPGFTYPTGFLTALLQTSARKNGIAIDTLSWEFPVVNTSAPSITQHAKDGSYCHGLFLEGARWDLDNGCLTEPTPMELFCSMPVIHFKPVENKKKSSKGLYSCPLYMYPLRTGSRERPSFVISCDVKSGVQTSDYWTCRGTAMLLSTIY</sequence>
<dbReference type="InterPro" id="IPR024317">
    <property type="entry name" value="Dynein_heavy_chain_D4_dom"/>
</dbReference>
<feature type="domain" description="AAA+ ATPase" evidence="13">
    <location>
        <begin position="239"/>
        <end position="408"/>
    </location>
</feature>
<dbReference type="InParanoid" id="F0YMC7"/>
<dbReference type="Gene3D" id="3.10.490.20">
    <property type="match status" value="1"/>
</dbReference>
<dbReference type="PANTHER" id="PTHR22878:SF68">
    <property type="entry name" value="DYNEIN HEAVY CHAIN 6, AXONEMAL-LIKE"/>
    <property type="match status" value="1"/>
</dbReference>
<dbReference type="Pfam" id="PF22597">
    <property type="entry name" value="DYN_lid"/>
    <property type="match status" value="1"/>
</dbReference>
<organism evidence="15">
    <name type="scientific">Aureococcus anophagefferens</name>
    <name type="common">Harmful bloom alga</name>
    <dbReference type="NCBI Taxonomy" id="44056"/>
    <lineage>
        <taxon>Eukaryota</taxon>
        <taxon>Sar</taxon>
        <taxon>Stramenopiles</taxon>
        <taxon>Ochrophyta</taxon>
        <taxon>Pelagophyceae</taxon>
        <taxon>Pelagomonadales</taxon>
        <taxon>Pelagomonadaceae</taxon>
        <taxon>Aureococcus</taxon>
    </lineage>
</organism>